<comment type="caution">
    <text evidence="10">The sequence shown here is derived from an EMBL/GenBank/DDBJ whole genome shotgun (WGS) entry which is preliminary data.</text>
</comment>
<evidence type="ECO:0000256" key="1">
    <source>
        <dbReference type="ARBA" id="ARBA00001974"/>
    </source>
</evidence>
<evidence type="ECO:0000256" key="7">
    <source>
        <dbReference type="ARBA" id="ARBA00023033"/>
    </source>
</evidence>
<keyword evidence="5" id="KW-0274">FAD</keyword>
<protein>
    <submittedName>
        <fullName evidence="10">2-octaprenyl-3-methyl-6-methoxy-1,4-benzoquinol hydroxylase</fullName>
    </submittedName>
</protein>
<evidence type="ECO:0000313" key="10">
    <source>
        <dbReference type="EMBL" id="OFI34673.1"/>
    </source>
</evidence>
<dbReference type="InterPro" id="IPR051205">
    <property type="entry name" value="UbiH/COQ6_monooxygenase"/>
</dbReference>
<dbReference type="OrthoDB" id="9769565at2"/>
<dbReference type="STRING" id="1856405.BFC17_13885"/>
<keyword evidence="6" id="KW-0560">Oxidoreductase</keyword>
<feature type="domain" description="FAD-binding" evidence="9">
    <location>
        <begin position="3"/>
        <end position="314"/>
    </location>
</feature>
<reference evidence="10 11" key="1">
    <citation type="submission" date="2016-09" db="EMBL/GenBank/DDBJ databases">
        <title>Alteromonas lipolytica, a new species isolated from sea water.</title>
        <authorList>
            <person name="Wu Y.-H."/>
            <person name="Cheng H."/>
            <person name="Xu X.-W."/>
        </authorList>
    </citation>
    <scope>NUCLEOTIDE SEQUENCE [LARGE SCALE GENOMIC DNA]</scope>
    <source>
        <strain evidence="10 11">JW12</strain>
    </source>
</reference>
<organism evidence="10 11">
    <name type="scientific">Alteromonas lipolytica</name>
    <dbReference type="NCBI Taxonomy" id="1856405"/>
    <lineage>
        <taxon>Bacteria</taxon>
        <taxon>Pseudomonadati</taxon>
        <taxon>Pseudomonadota</taxon>
        <taxon>Gammaproteobacteria</taxon>
        <taxon>Alteromonadales</taxon>
        <taxon>Alteromonadaceae</taxon>
        <taxon>Alteromonas/Salinimonas group</taxon>
        <taxon>Alteromonas</taxon>
    </lineage>
</organism>
<dbReference type="Pfam" id="PF01494">
    <property type="entry name" value="FAD_binding_3"/>
    <property type="match status" value="1"/>
</dbReference>
<gene>
    <name evidence="10" type="primary">ubiF</name>
    <name evidence="10" type="ORF">BFC17_13885</name>
</gene>
<dbReference type="AlphaFoldDB" id="A0A1E8FGT5"/>
<dbReference type="GO" id="GO:0071949">
    <property type="term" value="F:FAD binding"/>
    <property type="evidence" value="ECO:0007669"/>
    <property type="project" value="InterPro"/>
</dbReference>
<dbReference type="EMBL" id="MJIC01000010">
    <property type="protein sequence ID" value="OFI34673.1"/>
    <property type="molecule type" value="Genomic_DNA"/>
</dbReference>
<keyword evidence="4" id="KW-0285">Flavoprotein</keyword>
<evidence type="ECO:0000256" key="3">
    <source>
        <dbReference type="ARBA" id="ARBA00005349"/>
    </source>
</evidence>
<comment type="cofactor">
    <cofactor evidence="1">
        <name>FAD</name>
        <dbReference type="ChEBI" id="CHEBI:57692"/>
    </cofactor>
</comment>
<comment type="subunit">
    <text evidence="8">Component of the Ubi complex metabolon, which regroups five ubiquinone biosynthesis proteins (UbiE, UbiF, UbiG, UbiH and UbiI) and two accessory factors (UbiK and the lipid-binding protein UbiJ).</text>
</comment>
<dbReference type="PANTHER" id="PTHR43876:SF10">
    <property type="entry name" value="3-DEMETHOXYUBIQUINOL 3-HYDROXYLASE"/>
    <property type="match status" value="1"/>
</dbReference>
<comment type="pathway">
    <text evidence="2">Cofactor biosynthesis; ubiquinone biosynthesis.</text>
</comment>
<keyword evidence="7" id="KW-0503">Monooxygenase</keyword>
<name>A0A1E8FGT5_9ALTE</name>
<dbReference type="FunFam" id="3.50.50.60:FF:000021">
    <property type="entry name" value="Ubiquinone biosynthesis monooxygenase COQ6"/>
    <property type="match status" value="1"/>
</dbReference>
<evidence type="ECO:0000256" key="2">
    <source>
        <dbReference type="ARBA" id="ARBA00004749"/>
    </source>
</evidence>
<dbReference type="InterPro" id="IPR010971">
    <property type="entry name" value="UbiH/COQ6"/>
</dbReference>
<evidence type="ECO:0000259" key="9">
    <source>
        <dbReference type="Pfam" id="PF01494"/>
    </source>
</evidence>
<dbReference type="PANTHER" id="PTHR43876">
    <property type="entry name" value="UBIQUINONE BIOSYNTHESIS MONOOXYGENASE COQ6, MITOCHONDRIAL"/>
    <property type="match status" value="1"/>
</dbReference>
<evidence type="ECO:0000256" key="4">
    <source>
        <dbReference type="ARBA" id="ARBA00022630"/>
    </source>
</evidence>
<evidence type="ECO:0000256" key="8">
    <source>
        <dbReference type="ARBA" id="ARBA00065734"/>
    </source>
</evidence>
<dbReference type="GO" id="GO:0008682">
    <property type="term" value="F:3-demethoxyubiquinol 3-hydroxylase activity"/>
    <property type="evidence" value="ECO:0007669"/>
    <property type="project" value="TreeGrafter"/>
</dbReference>
<evidence type="ECO:0000256" key="6">
    <source>
        <dbReference type="ARBA" id="ARBA00023002"/>
    </source>
</evidence>
<dbReference type="InterPro" id="IPR036188">
    <property type="entry name" value="FAD/NAD-bd_sf"/>
</dbReference>
<dbReference type="UniPathway" id="UPA00232"/>
<sequence>MFDFCINGAGMVGAATALGLAQQGYQVAIIEQRPPQPFNVQQPPDLRMSAISVASVDLLKALGAWQHIETMRLRSYSKLSVWEHPDCRTDFDAKDAGFDRLGYFVENRLIQLGCHQALKAFDNVSWFSPAHIASFTRSNNADDTVSVTLENGETLQTKWLIGADGAESQVRQLAGIGISGWQYAQQAMGIIVEFTQPVTDCTWQQFTADGPKALLPMHDNFASLIWYDSAARLAGLSRLSSAQLKQAIITDFPPLDDDFTVLNKAAFTLIRRHASDYVIPGVILVGDAAHTINPLAGQGVNLGFKDVACLLQQTAHQQAYSDDFLSQLQSGYERPRKRDNRLMMSAMDGFYTAFSNNHAPLKWLRNGLLKLAQHTGPLKHQVLKYAMGLA</sequence>
<dbReference type="Proteomes" id="UP000176037">
    <property type="component" value="Unassembled WGS sequence"/>
</dbReference>
<dbReference type="GO" id="GO:0110142">
    <property type="term" value="C:ubiquinone biosynthesis complex"/>
    <property type="evidence" value="ECO:0007669"/>
    <property type="project" value="UniProtKB-ARBA"/>
</dbReference>
<accession>A0A1E8FGT5</accession>
<proteinExistence type="inferred from homology"/>
<dbReference type="Gene3D" id="3.50.50.60">
    <property type="entry name" value="FAD/NAD(P)-binding domain"/>
    <property type="match status" value="2"/>
</dbReference>
<keyword evidence="11" id="KW-1185">Reference proteome</keyword>
<dbReference type="RefSeq" id="WP_070175591.1">
    <property type="nucleotide sequence ID" value="NZ_BMJR01000001.1"/>
</dbReference>
<dbReference type="InterPro" id="IPR002938">
    <property type="entry name" value="FAD-bd"/>
</dbReference>
<dbReference type="NCBIfam" id="TIGR01988">
    <property type="entry name" value="Ubi-OHases"/>
    <property type="match status" value="1"/>
</dbReference>
<evidence type="ECO:0000313" key="11">
    <source>
        <dbReference type="Proteomes" id="UP000176037"/>
    </source>
</evidence>
<comment type="similarity">
    <text evidence="3">Belongs to the UbiH/COQ6 family.</text>
</comment>
<evidence type="ECO:0000256" key="5">
    <source>
        <dbReference type="ARBA" id="ARBA00022827"/>
    </source>
</evidence>
<dbReference type="SUPFAM" id="SSF51905">
    <property type="entry name" value="FAD/NAD(P)-binding domain"/>
    <property type="match status" value="1"/>
</dbReference>
<dbReference type="GO" id="GO:0006744">
    <property type="term" value="P:ubiquinone biosynthetic process"/>
    <property type="evidence" value="ECO:0007669"/>
    <property type="project" value="UniProtKB-UniPathway"/>
</dbReference>
<dbReference type="PRINTS" id="PR00420">
    <property type="entry name" value="RNGMNOXGNASE"/>
</dbReference>